<organism evidence="9 10">
    <name type="scientific">Trichuris suis</name>
    <name type="common">pig whipworm</name>
    <dbReference type="NCBI Taxonomy" id="68888"/>
    <lineage>
        <taxon>Eukaryota</taxon>
        <taxon>Metazoa</taxon>
        <taxon>Ecdysozoa</taxon>
        <taxon>Nematoda</taxon>
        <taxon>Enoplea</taxon>
        <taxon>Dorylaimia</taxon>
        <taxon>Trichinellida</taxon>
        <taxon>Trichuridae</taxon>
        <taxon>Trichuris</taxon>
    </lineage>
</organism>
<dbReference type="PANTHER" id="PTHR13924">
    <property type="entry name" value="TRANSFORMING ACIDIC COILED-COIL CONTAINING PROTEIN 1/2"/>
    <property type="match status" value="1"/>
</dbReference>
<dbReference type="GO" id="GO:0005856">
    <property type="term" value="C:cytoskeleton"/>
    <property type="evidence" value="ECO:0007669"/>
    <property type="project" value="UniProtKB-SubCell"/>
</dbReference>
<evidence type="ECO:0000256" key="2">
    <source>
        <dbReference type="ARBA" id="ARBA00009423"/>
    </source>
</evidence>
<comment type="subcellular location">
    <subcellularLocation>
        <location evidence="1">Cytoplasm</location>
        <location evidence="1">Cytoskeleton</location>
    </subcellularLocation>
</comment>
<dbReference type="Gene3D" id="1.10.287.1490">
    <property type="match status" value="1"/>
</dbReference>
<evidence type="ECO:0000256" key="3">
    <source>
        <dbReference type="ARBA" id="ARBA00022490"/>
    </source>
</evidence>
<dbReference type="EMBL" id="KL363261">
    <property type="protein sequence ID" value="KFD49955.1"/>
    <property type="molecule type" value="Genomic_DNA"/>
</dbReference>
<dbReference type="InterPro" id="IPR057663">
    <property type="entry name" value="TACC3_Aurora-A_bind"/>
</dbReference>
<gene>
    <name evidence="9" type="ORF">M513_09169</name>
</gene>
<dbReference type="Gene3D" id="1.20.5.1700">
    <property type="match status" value="1"/>
</dbReference>
<name>A0A085LYA9_9BILA</name>
<keyword evidence="4" id="KW-0597">Phosphoprotein</keyword>
<dbReference type="InterPro" id="IPR007707">
    <property type="entry name" value="TACC_C"/>
</dbReference>
<dbReference type="PANTHER" id="PTHR13924:SF10">
    <property type="entry name" value="TRANSFORMING ACIDIC COILED-COIL PROTEIN, ISOFORM K"/>
    <property type="match status" value="1"/>
</dbReference>
<feature type="coiled-coil region" evidence="7">
    <location>
        <begin position="200"/>
        <end position="234"/>
    </location>
</feature>
<keyword evidence="5 7" id="KW-0175">Coiled coil</keyword>
<protein>
    <recommendedName>
        <fullName evidence="8">Transforming acidic coiled-coil-containing protein C-terminal domain-containing protein</fullName>
    </recommendedName>
</protein>
<comment type="similarity">
    <text evidence="2">Belongs to the TACC family.</text>
</comment>
<feature type="domain" description="Transforming acidic coiled-coil-containing protein C-terminal" evidence="8">
    <location>
        <begin position="299"/>
        <end position="421"/>
    </location>
</feature>
<feature type="coiled-coil region" evidence="7">
    <location>
        <begin position="304"/>
        <end position="377"/>
    </location>
</feature>
<proteinExistence type="inferred from homology"/>
<evidence type="ECO:0000259" key="8">
    <source>
        <dbReference type="Pfam" id="PF05010"/>
    </source>
</evidence>
<evidence type="ECO:0000313" key="9">
    <source>
        <dbReference type="EMBL" id="KFD49955.1"/>
    </source>
</evidence>
<evidence type="ECO:0000313" key="10">
    <source>
        <dbReference type="Proteomes" id="UP000030764"/>
    </source>
</evidence>
<sequence length="429" mass="48143">MDTETEATKVLSKPTDDILVQTSEQKKLLSQKVPLTSVQQTAVVAPMIQAMKNQANGDVNSDSDNEEYRPASEFLNTTFAFEYLNQAGSSNAADLYRDSLYVQFDPLVEPKPPANPAGNMVIGHRMEKFLREQKAAVSPELRPLTADEHTPIKTSVGSFQQTPNTIVKKPARRVNNVDCDAEATTPIIALDNCEDNSNSVSSMQLEMKAMSERLMELTAQNSALRGKCEELSNRTNADSQKLQEMDLIIKEYEATISEMKSSTSNHKKKVEESIESVIKERDNVNIDFCLFRADTIFCQAVEDLQAAENVIAELLKRFDKLRSTVSDLKKNEVTLKASVEDLSERLAKSEARFRQLRDNAEDKVAKLKIEMDRMAKSRDADMVGIRAQVKKYEVLTSSLEKECEQKAKQIQELSSICDELIQKADRNDA</sequence>
<dbReference type="GO" id="GO:0007052">
    <property type="term" value="P:mitotic spindle organization"/>
    <property type="evidence" value="ECO:0007669"/>
    <property type="project" value="InterPro"/>
</dbReference>
<keyword evidence="6" id="KW-0206">Cytoskeleton</keyword>
<dbReference type="Pfam" id="PF05010">
    <property type="entry name" value="TACC_C"/>
    <property type="match status" value="1"/>
</dbReference>
<evidence type="ECO:0000256" key="4">
    <source>
        <dbReference type="ARBA" id="ARBA00022553"/>
    </source>
</evidence>
<accession>A0A085LYA9</accession>
<dbReference type="InterPro" id="IPR039915">
    <property type="entry name" value="TACC"/>
</dbReference>
<keyword evidence="3" id="KW-0963">Cytoplasm</keyword>
<reference evidence="9 10" key="1">
    <citation type="journal article" date="2014" name="Nat. Genet.">
        <title>Genome and transcriptome of the porcine whipworm Trichuris suis.</title>
        <authorList>
            <person name="Jex A.R."/>
            <person name="Nejsum P."/>
            <person name="Schwarz E.M."/>
            <person name="Hu L."/>
            <person name="Young N.D."/>
            <person name="Hall R.S."/>
            <person name="Korhonen P.K."/>
            <person name="Liao S."/>
            <person name="Thamsborg S."/>
            <person name="Xia J."/>
            <person name="Xu P."/>
            <person name="Wang S."/>
            <person name="Scheerlinck J.P."/>
            <person name="Hofmann A."/>
            <person name="Sternberg P.W."/>
            <person name="Wang J."/>
            <person name="Gasser R.B."/>
        </authorList>
    </citation>
    <scope>NUCLEOTIDE SEQUENCE [LARGE SCALE GENOMIC DNA]</scope>
    <source>
        <strain evidence="9">DCEP-RM93M</strain>
    </source>
</reference>
<evidence type="ECO:0000256" key="5">
    <source>
        <dbReference type="ARBA" id="ARBA00023054"/>
    </source>
</evidence>
<dbReference type="Pfam" id="PF25777">
    <property type="entry name" value="Aurora-A_bind_TACC3"/>
    <property type="match status" value="1"/>
</dbReference>
<evidence type="ECO:0000256" key="7">
    <source>
        <dbReference type="SAM" id="Coils"/>
    </source>
</evidence>
<keyword evidence="10" id="KW-1185">Reference proteome</keyword>
<dbReference type="AlphaFoldDB" id="A0A085LYA9"/>
<evidence type="ECO:0000256" key="6">
    <source>
        <dbReference type="ARBA" id="ARBA00023212"/>
    </source>
</evidence>
<dbReference type="GO" id="GO:0005737">
    <property type="term" value="C:cytoplasm"/>
    <property type="evidence" value="ECO:0007669"/>
    <property type="project" value="TreeGrafter"/>
</dbReference>
<evidence type="ECO:0000256" key="1">
    <source>
        <dbReference type="ARBA" id="ARBA00004245"/>
    </source>
</evidence>
<dbReference type="Proteomes" id="UP000030764">
    <property type="component" value="Unassembled WGS sequence"/>
</dbReference>